<dbReference type="GO" id="GO:0015074">
    <property type="term" value="P:DNA integration"/>
    <property type="evidence" value="ECO:0007669"/>
    <property type="project" value="InterPro"/>
</dbReference>
<dbReference type="SUPFAM" id="SSF56349">
    <property type="entry name" value="DNA breaking-rejoining enzymes"/>
    <property type="match status" value="1"/>
</dbReference>
<feature type="compositionally biased region" description="Basic residues" evidence="2">
    <location>
        <begin position="129"/>
        <end position="139"/>
    </location>
</feature>
<organism evidence="3 4">
    <name type="scientific">Xanthomonas oryzae pv. oryzae (strain KACC10331 / KXO85)</name>
    <dbReference type="NCBI Taxonomy" id="291331"/>
    <lineage>
        <taxon>Bacteria</taxon>
        <taxon>Pseudomonadati</taxon>
        <taxon>Pseudomonadota</taxon>
        <taxon>Gammaproteobacteria</taxon>
        <taxon>Lysobacterales</taxon>
        <taxon>Lysobacteraceae</taxon>
        <taxon>Xanthomonas</taxon>
    </lineage>
</organism>
<feature type="region of interest" description="Disordered" evidence="2">
    <location>
        <begin position="120"/>
        <end position="163"/>
    </location>
</feature>
<evidence type="ECO:0000313" key="3">
    <source>
        <dbReference type="EMBL" id="AAW76622.1"/>
    </source>
</evidence>
<dbReference type="KEGG" id="xoo:XOO3368"/>
<dbReference type="InterPro" id="IPR011010">
    <property type="entry name" value="DNA_brk_join_enz"/>
</dbReference>
<dbReference type="Proteomes" id="UP000006735">
    <property type="component" value="Chromosome"/>
</dbReference>
<keyword evidence="1" id="KW-0233">DNA recombination</keyword>
<evidence type="ECO:0000256" key="2">
    <source>
        <dbReference type="SAM" id="MobiDB-lite"/>
    </source>
</evidence>
<proteinExistence type="predicted"/>
<dbReference type="PATRIC" id="fig|291331.8.peg.3727"/>
<evidence type="ECO:0000256" key="1">
    <source>
        <dbReference type="ARBA" id="ARBA00023172"/>
    </source>
</evidence>
<reference evidence="3 4" key="1">
    <citation type="journal article" date="2005" name="Nucleic Acids Res.">
        <title>The genome sequence of Xanthomonas oryzae pathovar oryzae KACC10331, the bacterial blight pathogen of rice.</title>
        <authorList>
            <person name="Lee B.M."/>
            <person name="Park Y.J."/>
            <person name="Park D.S."/>
            <person name="Kang H.W."/>
            <person name="Kim J.G."/>
            <person name="Song E.S."/>
            <person name="Park I.C."/>
            <person name="Yoon U.H."/>
            <person name="Hahn J.H."/>
            <person name="Koo B.S."/>
            <person name="Lee G.B."/>
            <person name="Kim H."/>
            <person name="Park H.S."/>
            <person name="Yoon K.O."/>
            <person name="Kim J.H."/>
            <person name="Jung C.H."/>
            <person name="Koh N.H."/>
            <person name="Seo J.S."/>
            <person name="Go S.J."/>
        </authorList>
    </citation>
    <scope>NUCLEOTIDE SEQUENCE [LARGE SCALE GENOMIC DNA]</scope>
    <source>
        <strain evidence="4">KACC10331 / KXO85</strain>
    </source>
</reference>
<dbReference type="InterPro" id="IPR013762">
    <property type="entry name" value="Integrase-like_cat_sf"/>
</dbReference>
<dbReference type="Gene3D" id="1.10.443.10">
    <property type="entry name" value="Intergrase catalytic core"/>
    <property type="match status" value="1"/>
</dbReference>
<dbReference type="EMBL" id="AE013598">
    <property type="protein sequence ID" value="AAW76622.1"/>
    <property type="molecule type" value="Genomic_DNA"/>
</dbReference>
<evidence type="ECO:0000313" key="4">
    <source>
        <dbReference type="Proteomes" id="UP000006735"/>
    </source>
</evidence>
<gene>
    <name evidence="3" type="ordered locus">XOO3368</name>
</gene>
<dbReference type="AlphaFoldDB" id="Q5GXE9"/>
<keyword evidence="4" id="KW-1185">Reference proteome</keyword>
<dbReference type="HOGENOM" id="CLU_1712571_0_0_6"/>
<sequence>MDCKLRCYSNLGERRVDDTTFRAVYERGDQTLRDALDLAYLTGQRVGDVWSMDERQLGAGELVVRQAKTGTKLTMAVTGELAALLDRIAARKRGLTLRSTRLIVDADGLAIGRAGPGRAALPLRPGAQGRRRGQGRFSRRYPPGSGTARACVGDNHGDIRAEA</sequence>
<dbReference type="GO" id="GO:0003677">
    <property type="term" value="F:DNA binding"/>
    <property type="evidence" value="ECO:0007669"/>
    <property type="project" value="InterPro"/>
</dbReference>
<dbReference type="STRING" id="291331.XOO3368"/>
<dbReference type="GO" id="GO:0006310">
    <property type="term" value="P:DNA recombination"/>
    <property type="evidence" value="ECO:0007669"/>
    <property type="project" value="UniProtKB-KW"/>
</dbReference>
<accession>Q5GXE9</accession>
<protein>
    <recommendedName>
        <fullName evidence="5">Tyr recombinase domain-containing protein</fullName>
    </recommendedName>
</protein>
<name>Q5GXE9_XANOR</name>
<evidence type="ECO:0008006" key="5">
    <source>
        <dbReference type="Google" id="ProtNLM"/>
    </source>
</evidence>